<proteinExistence type="predicted"/>
<comment type="caution">
    <text evidence="3">The sequence shown here is derived from an EMBL/GenBank/DDBJ whole genome shotgun (WGS) entry which is preliminary data.</text>
</comment>
<feature type="domain" description="BD-FAE-like" evidence="2">
    <location>
        <begin position="31"/>
        <end position="238"/>
    </location>
</feature>
<keyword evidence="4" id="KW-1185">Reference proteome</keyword>
<dbReference type="Pfam" id="PF20434">
    <property type="entry name" value="BD-FAE"/>
    <property type="match status" value="1"/>
</dbReference>
<accession>A0A3N9W8J0</accession>
<dbReference type="PANTHER" id="PTHR48081:SF13">
    <property type="entry name" value="ALPHA_BETA HYDROLASE"/>
    <property type="match status" value="1"/>
</dbReference>
<evidence type="ECO:0000259" key="2">
    <source>
        <dbReference type="Pfam" id="PF20434"/>
    </source>
</evidence>
<dbReference type="Gene3D" id="3.40.50.1820">
    <property type="entry name" value="alpha/beta hydrolase"/>
    <property type="match status" value="1"/>
</dbReference>
<dbReference type="RefSeq" id="WP_124776707.1">
    <property type="nucleotide sequence ID" value="NZ_QGSZ01000325.1"/>
</dbReference>
<sequence length="313" mass="33202">MIDAAPRDWTDRVEHRDIVVNEVPGFRPLTLDLVVPVDAPHPVPVLVWIHGGAWLFGSPKQPPDWLMEADPFTAAVRAGFAVASAQYRLSGEAHFPAQLDDVKAAVRWLRRHGDTVGVDRERIAVWGESAGGHLASMLALTGEDQDDTRVRAAVCWYAPSNLLTIQAQALPAGTIDHDAADSPESLLIGAPLAGNPELGRAASPISFVTEQAPPVLLIHGDQDLVVPVGQSEELAAALTAAGAEVELSVVRGADHCFGGVPLEPLIRDTLAFFSQVLAPDPGVLPPHQGEPVIADDVVVSGELRTVRAVPPCL</sequence>
<dbReference type="SUPFAM" id="SSF53474">
    <property type="entry name" value="alpha/beta-Hydrolases"/>
    <property type="match status" value="1"/>
</dbReference>
<name>A0A3N9W8J0_9ACTN</name>
<reference evidence="3 4" key="1">
    <citation type="submission" date="2018-05" db="EMBL/GenBank/DDBJ databases">
        <title>Micromonospora from Atacama Desert.</title>
        <authorList>
            <person name="Carro L."/>
            <person name="Goodfellow M."/>
            <person name="Klenk H.-P."/>
        </authorList>
    </citation>
    <scope>NUCLEOTIDE SEQUENCE [LARGE SCALE GENOMIC DNA]</scope>
    <source>
        <strain evidence="3 4">LB39</strain>
    </source>
</reference>
<organism evidence="3 4">
    <name type="scientific">Micromonospora inaquosa</name>
    <dbReference type="NCBI Taxonomy" id="2203716"/>
    <lineage>
        <taxon>Bacteria</taxon>
        <taxon>Bacillati</taxon>
        <taxon>Actinomycetota</taxon>
        <taxon>Actinomycetes</taxon>
        <taxon>Micromonosporales</taxon>
        <taxon>Micromonosporaceae</taxon>
        <taxon>Micromonospora</taxon>
    </lineage>
</organism>
<evidence type="ECO:0000313" key="3">
    <source>
        <dbReference type="EMBL" id="RQW97213.1"/>
    </source>
</evidence>
<dbReference type="PANTHER" id="PTHR48081">
    <property type="entry name" value="AB HYDROLASE SUPERFAMILY PROTEIN C4A8.06C"/>
    <property type="match status" value="1"/>
</dbReference>
<dbReference type="Proteomes" id="UP000282312">
    <property type="component" value="Unassembled WGS sequence"/>
</dbReference>
<gene>
    <name evidence="3" type="ORF">DLJ59_29645</name>
</gene>
<keyword evidence="1" id="KW-0378">Hydrolase</keyword>
<evidence type="ECO:0000256" key="1">
    <source>
        <dbReference type="ARBA" id="ARBA00022801"/>
    </source>
</evidence>
<evidence type="ECO:0000313" key="4">
    <source>
        <dbReference type="Proteomes" id="UP000282312"/>
    </source>
</evidence>
<dbReference type="AlphaFoldDB" id="A0A3N9W8J0"/>
<dbReference type="InterPro" id="IPR049492">
    <property type="entry name" value="BD-FAE-like_dom"/>
</dbReference>
<dbReference type="InterPro" id="IPR050300">
    <property type="entry name" value="GDXG_lipolytic_enzyme"/>
</dbReference>
<dbReference type="EMBL" id="QGSZ01000325">
    <property type="protein sequence ID" value="RQW97213.1"/>
    <property type="molecule type" value="Genomic_DNA"/>
</dbReference>
<dbReference type="GO" id="GO:0016787">
    <property type="term" value="F:hydrolase activity"/>
    <property type="evidence" value="ECO:0007669"/>
    <property type="project" value="UniProtKB-KW"/>
</dbReference>
<protein>
    <recommendedName>
        <fullName evidence="2">BD-FAE-like domain-containing protein</fullName>
    </recommendedName>
</protein>
<dbReference type="OrthoDB" id="9803828at2"/>
<dbReference type="InterPro" id="IPR029058">
    <property type="entry name" value="AB_hydrolase_fold"/>
</dbReference>